<dbReference type="KEGG" id="tpla:ElP_55580"/>
<proteinExistence type="predicted"/>
<sequence length="133" mass="14649">MGLACRSTVTFYRIGRTLWCGRKKLKGKGRHAWTRWQKENGIPITSAWQAIRQYQEAEGETAVADRPRTQALRASKRFGAIMADPPRPYRSTRAVLGNGGRGAQGGRAANIVLVSAKAHYMAMPLGEIKALPV</sequence>
<accession>A0A518H9Z3</accession>
<name>A0A518H9Z3_9BACT</name>
<keyword evidence="2" id="KW-1185">Reference proteome</keyword>
<dbReference type="Proteomes" id="UP000317835">
    <property type="component" value="Chromosome"/>
</dbReference>
<protein>
    <submittedName>
        <fullName evidence="1">Uncharacterized protein</fullName>
    </submittedName>
</protein>
<evidence type="ECO:0000313" key="1">
    <source>
        <dbReference type="EMBL" id="QDV37617.1"/>
    </source>
</evidence>
<organism evidence="1 2">
    <name type="scientific">Tautonia plasticadhaerens</name>
    <dbReference type="NCBI Taxonomy" id="2527974"/>
    <lineage>
        <taxon>Bacteria</taxon>
        <taxon>Pseudomonadati</taxon>
        <taxon>Planctomycetota</taxon>
        <taxon>Planctomycetia</taxon>
        <taxon>Isosphaerales</taxon>
        <taxon>Isosphaeraceae</taxon>
        <taxon>Tautonia</taxon>
    </lineage>
</organism>
<dbReference type="RefSeq" id="WP_145275596.1">
    <property type="nucleotide sequence ID" value="NZ_CP036426.1"/>
</dbReference>
<reference evidence="1 2" key="1">
    <citation type="submission" date="2019-02" db="EMBL/GenBank/DDBJ databases">
        <title>Deep-cultivation of Planctomycetes and their phenomic and genomic characterization uncovers novel biology.</title>
        <authorList>
            <person name="Wiegand S."/>
            <person name="Jogler M."/>
            <person name="Boedeker C."/>
            <person name="Pinto D."/>
            <person name="Vollmers J."/>
            <person name="Rivas-Marin E."/>
            <person name="Kohn T."/>
            <person name="Peeters S.H."/>
            <person name="Heuer A."/>
            <person name="Rast P."/>
            <person name="Oberbeckmann S."/>
            <person name="Bunk B."/>
            <person name="Jeske O."/>
            <person name="Meyerdierks A."/>
            <person name="Storesund J.E."/>
            <person name="Kallscheuer N."/>
            <person name="Luecker S."/>
            <person name="Lage O.M."/>
            <person name="Pohl T."/>
            <person name="Merkel B.J."/>
            <person name="Hornburger P."/>
            <person name="Mueller R.-W."/>
            <person name="Bruemmer F."/>
            <person name="Labrenz M."/>
            <person name="Spormann A.M."/>
            <person name="Op den Camp H."/>
            <person name="Overmann J."/>
            <person name="Amann R."/>
            <person name="Jetten M.S.M."/>
            <person name="Mascher T."/>
            <person name="Medema M.H."/>
            <person name="Devos D.P."/>
            <person name="Kaster A.-K."/>
            <person name="Ovreas L."/>
            <person name="Rohde M."/>
            <person name="Galperin M.Y."/>
            <person name="Jogler C."/>
        </authorList>
    </citation>
    <scope>NUCLEOTIDE SEQUENCE [LARGE SCALE GENOMIC DNA]</scope>
    <source>
        <strain evidence="1 2">ElP</strain>
    </source>
</reference>
<gene>
    <name evidence="1" type="ORF">ElP_55580</name>
</gene>
<dbReference type="EMBL" id="CP036426">
    <property type="protein sequence ID" value="QDV37617.1"/>
    <property type="molecule type" value="Genomic_DNA"/>
</dbReference>
<dbReference type="AlphaFoldDB" id="A0A518H9Z3"/>
<evidence type="ECO:0000313" key="2">
    <source>
        <dbReference type="Proteomes" id="UP000317835"/>
    </source>
</evidence>